<evidence type="ECO:0000313" key="2">
    <source>
        <dbReference type="Proteomes" id="UP000768646"/>
    </source>
</evidence>
<keyword evidence="2" id="KW-1185">Reference proteome</keyword>
<reference evidence="1 2" key="1">
    <citation type="journal article" date="2021" name="Commun. Biol.">
        <title>Genomic insights into the host specific adaptation of the Pneumocystis genus.</title>
        <authorList>
            <person name="Cisse O.H."/>
            <person name="Ma L."/>
            <person name="Dekker J.P."/>
            <person name="Khil P.P."/>
            <person name="Youn J.-H."/>
            <person name="Brenchley J.M."/>
            <person name="Blair R."/>
            <person name="Pahar B."/>
            <person name="Chabe M."/>
            <person name="Van Rompay K.K.A."/>
            <person name="Keesler R."/>
            <person name="Sukura A."/>
            <person name="Hirsch V."/>
            <person name="Kutty G."/>
            <person name="Liu Y."/>
            <person name="Peng L."/>
            <person name="Chen J."/>
            <person name="Song J."/>
            <person name="Weissenbacher-Lang C."/>
            <person name="Xu J."/>
            <person name="Upham N.S."/>
            <person name="Stajich J.E."/>
            <person name="Cuomo C.A."/>
            <person name="Cushion M.T."/>
            <person name="Kovacs J.A."/>
        </authorList>
    </citation>
    <scope>NUCLEOTIDE SEQUENCE [LARGE SCALE GENOMIC DNA]</scope>
    <source>
        <strain evidence="1 2">RABM</strain>
    </source>
</reference>
<comment type="caution">
    <text evidence="1">The sequence shown here is derived from an EMBL/GenBank/DDBJ whole genome shotgun (WGS) entry which is preliminary data.</text>
</comment>
<evidence type="ECO:0000313" key="1">
    <source>
        <dbReference type="EMBL" id="KAG4304532.1"/>
    </source>
</evidence>
<proteinExistence type="predicted"/>
<protein>
    <submittedName>
        <fullName evidence="1">Uncharacterized protein</fullName>
    </submittedName>
</protein>
<gene>
    <name evidence="1" type="ORF">PORY_001925</name>
</gene>
<accession>A0ACB7C9Y4</accession>
<dbReference type="EMBL" id="JABTEG010000007">
    <property type="protein sequence ID" value="KAG4304532.1"/>
    <property type="molecule type" value="Genomic_DNA"/>
</dbReference>
<dbReference type="Proteomes" id="UP000768646">
    <property type="component" value="Unassembled WGS sequence"/>
</dbReference>
<sequence>MDNEIVRVIHSIPPVTLFLLSGSLFISIAPLLGITRTSQLVNIWPYTFKGQIWRPFTAFFYAGRGLNLFISLFSCIRARYLPFCMLVLLFFMDGFSVVLRDGCGLLSAHLYEFLTNALPSCGGPRLTVPRWFINFFPSNNPRIIKRPFGILFNNHQTTQKDPPRKSAFKGKGYKLE</sequence>
<name>A0ACB7C9Y4_9ASCO</name>
<organism evidence="1 2">
    <name type="scientific">Pneumocystis oryctolagi</name>
    <dbReference type="NCBI Taxonomy" id="42067"/>
    <lineage>
        <taxon>Eukaryota</taxon>
        <taxon>Fungi</taxon>
        <taxon>Dikarya</taxon>
        <taxon>Ascomycota</taxon>
        <taxon>Taphrinomycotina</taxon>
        <taxon>Pneumocystomycetes</taxon>
        <taxon>Pneumocystaceae</taxon>
        <taxon>Pneumocystis</taxon>
    </lineage>
</organism>